<keyword evidence="2" id="KW-1185">Reference proteome</keyword>
<comment type="caution">
    <text evidence="1">The sequence shown here is derived from an EMBL/GenBank/DDBJ whole genome shotgun (WGS) entry which is preliminary data.</text>
</comment>
<proteinExistence type="predicted"/>
<organism evidence="1 2">
    <name type="scientific">Hominisplanchenecus faecis</name>
    <dbReference type="NCBI Taxonomy" id="2885351"/>
    <lineage>
        <taxon>Bacteria</taxon>
        <taxon>Bacillati</taxon>
        <taxon>Bacillota</taxon>
        <taxon>Clostridia</taxon>
        <taxon>Lachnospirales</taxon>
        <taxon>Lachnospiraceae</taxon>
        <taxon>Hominisplanchenecus</taxon>
    </lineage>
</organism>
<sequence>MKLWLNGKPSTPSDIMHQCMIREEEEYMRDFVSDDDDHIIGIGFDYIKKKEV</sequence>
<reference evidence="1 2" key="1">
    <citation type="submission" date="2021-10" db="EMBL/GenBank/DDBJ databases">
        <title>Anaerobic single-cell dispensing facilitates the cultivation of human gut bacteria.</title>
        <authorList>
            <person name="Afrizal A."/>
        </authorList>
    </citation>
    <scope>NUCLEOTIDE SEQUENCE [LARGE SCALE GENOMIC DNA]</scope>
    <source>
        <strain evidence="1 2">CLA-AA-H246</strain>
    </source>
</reference>
<name>A0ABS8EYI4_9FIRM</name>
<dbReference type="RefSeq" id="WP_022117920.1">
    <property type="nucleotide sequence ID" value="NZ_JAJEQE010000031.1"/>
</dbReference>
<evidence type="ECO:0000313" key="1">
    <source>
        <dbReference type="EMBL" id="MCC2149487.1"/>
    </source>
</evidence>
<evidence type="ECO:0000313" key="2">
    <source>
        <dbReference type="Proteomes" id="UP001299235"/>
    </source>
</evidence>
<gene>
    <name evidence="1" type="ORF">LKD42_09495</name>
</gene>
<dbReference type="EMBL" id="JAJEQE010000031">
    <property type="protein sequence ID" value="MCC2149487.1"/>
    <property type="molecule type" value="Genomic_DNA"/>
</dbReference>
<dbReference type="Proteomes" id="UP001299235">
    <property type="component" value="Unassembled WGS sequence"/>
</dbReference>
<protein>
    <submittedName>
        <fullName evidence="1">Uncharacterized protein</fullName>
    </submittedName>
</protein>
<accession>A0ABS8EYI4</accession>